<gene>
    <name evidence="2" type="ORF">K435DRAFT_459211</name>
</gene>
<feature type="region of interest" description="Disordered" evidence="1">
    <location>
        <begin position="298"/>
        <end position="335"/>
    </location>
</feature>
<evidence type="ECO:0000313" key="2">
    <source>
        <dbReference type="EMBL" id="THV00379.1"/>
    </source>
</evidence>
<dbReference type="Proteomes" id="UP000297245">
    <property type="component" value="Unassembled WGS sequence"/>
</dbReference>
<feature type="compositionally biased region" description="Acidic residues" evidence="1">
    <location>
        <begin position="173"/>
        <end position="186"/>
    </location>
</feature>
<feature type="compositionally biased region" description="Low complexity" evidence="1">
    <location>
        <begin position="121"/>
        <end position="133"/>
    </location>
</feature>
<dbReference type="AlphaFoldDB" id="A0A4S8ME70"/>
<organism evidence="2 3">
    <name type="scientific">Dendrothele bispora (strain CBS 962.96)</name>
    <dbReference type="NCBI Taxonomy" id="1314807"/>
    <lineage>
        <taxon>Eukaryota</taxon>
        <taxon>Fungi</taxon>
        <taxon>Dikarya</taxon>
        <taxon>Basidiomycota</taxon>
        <taxon>Agaricomycotina</taxon>
        <taxon>Agaricomycetes</taxon>
        <taxon>Agaricomycetidae</taxon>
        <taxon>Agaricales</taxon>
        <taxon>Agaricales incertae sedis</taxon>
        <taxon>Dendrothele</taxon>
    </lineage>
</organism>
<feature type="region of interest" description="Disordered" evidence="1">
    <location>
        <begin position="121"/>
        <end position="234"/>
    </location>
</feature>
<keyword evidence="3" id="KW-1185">Reference proteome</keyword>
<evidence type="ECO:0000256" key="1">
    <source>
        <dbReference type="SAM" id="MobiDB-lite"/>
    </source>
</evidence>
<dbReference type="EMBL" id="ML179105">
    <property type="protein sequence ID" value="THV00379.1"/>
    <property type="molecule type" value="Genomic_DNA"/>
</dbReference>
<feature type="compositionally biased region" description="Low complexity" evidence="1">
    <location>
        <begin position="195"/>
        <end position="205"/>
    </location>
</feature>
<proteinExistence type="predicted"/>
<feature type="compositionally biased region" description="Basic and acidic residues" evidence="1">
    <location>
        <begin position="152"/>
        <end position="169"/>
    </location>
</feature>
<feature type="compositionally biased region" description="Basic and acidic residues" evidence="1">
    <location>
        <begin position="311"/>
        <end position="320"/>
    </location>
</feature>
<accession>A0A4S8ME70</accession>
<sequence length="370" mass="41220">MTSGGSKVRDNWEVLKKRFEVAMLQRRTYMDGRTWLKEQSKTGKITICTRCKTLGLPCTPRSFGISCVECGPATGIRWQRQSDPDGICSRFQTEMRDRVIRVLGISEAVYGKLLKEYLGRSDSGATTSSGNSGSKKRTLSQSNEAEDEGEDSGERESAKSKSRRIDRPSDLGFETDEEEDDEEEDVTFTGNKMLSSLTSPFASSSRHATAREGGQLASSQRRGYKHSDSNKTSPILVFTLPSNTRQGASMSTGSDLSLSTLSIMEKNKSALNSFIQAQRTEYRNLKSLQRSLSHLVDEIQGGNSSSNPIEIRADSTEDPGRSMNGTSTPDSELSRSKKVEVLRELDEIKWKMKEMVMSRKMWMSRFGFGV</sequence>
<protein>
    <submittedName>
        <fullName evidence="2">Uncharacterized protein</fullName>
    </submittedName>
</protein>
<reference evidence="2 3" key="1">
    <citation type="journal article" date="2019" name="Nat. Ecol. Evol.">
        <title>Megaphylogeny resolves global patterns of mushroom evolution.</title>
        <authorList>
            <person name="Varga T."/>
            <person name="Krizsan K."/>
            <person name="Foldi C."/>
            <person name="Dima B."/>
            <person name="Sanchez-Garcia M."/>
            <person name="Sanchez-Ramirez S."/>
            <person name="Szollosi G.J."/>
            <person name="Szarkandi J.G."/>
            <person name="Papp V."/>
            <person name="Albert L."/>
            <person name="Andreopoulos W."/>
            <person name="Angelini C."/>
            <person name="Antonin V."/>
            <person name="Barry K.W."/>
            <person name="Bougher N.L."/>
            <person name="Buchanan P."/>
            <person name="Buyck B."/>
            <person name="Bense V."/>
            <person name="Catcheside P."/>
            <person name="Chovatia M."/>
            <person name="Cooper J."/>
            <person name="Damon W."/>
            <person name="Desjardin D."/>
            <person name="Finy P."/>
            <person name="Geml J."/>
            <person name="Haridas S."/>
            <person name="Hughes K."/>
            <person name="Justo A."/>
            <person name="Karasinski D."/>
            <person name="Kautmanova I."/>
            <person name="Kiss B."/>
            <person name="Kocsube S."/>
            <person name="Kotiranta H."/>
            <person name="LaButti K.M."/>
            <person name="Lechner B.E."/>
            <person name="Liimatainen K."/>
            <person name="Lipzen A."/>
            <person name="Lukacs Z."/>
            <person name="Mihaltcheva S."/>
            <person name="Morgado L.N."/>
            <person name="Niskanen T."/>
            <person name="Noordeloos M.E."/>
            <person name="Ohm R.A."/>
            <person name="Ortiz-Santana B."/>
            <person name="Ovrebo C."/>
            <person name="Racz N."/>
            <person name="Riley R."/>
            <person name="Savchenko A."/>
            <person name="Shiryaev A."/>
            <person name="Soop K."/>
            <person name="Spirin V."/>
            <person name="Szebenyi C."/>
            <person name="Tomsovsky M."/>
            <person name="Tulloss R.E."/>
            <person name="Uehling J."/>
            <person name="Grigoriev I.V."/>
            <person name="Vagvolgyi C."/>
            <person name="Papp T."/>
            <person name="Martin F.M."/>
            <person name="Miettinen O."/>
            <person name="Hibbett D.S."/>
            <person name="Nagy L.G."/>
        </authorList>
    </citation>
    <scope>NUCLEOTIDE SEQUENCE [LARGE SCALE GENOMIC DNA]</scope>
    <source>
        <strain evidence="2 3">CBS 962.96</strain>
    </source>
</reference>
<evidence type="ECO:0000313" key="3">
    <source>
        <dbReference type="Proteomes" id="UP000297245"/>
    </source>
</evidence>
<name>A0A4S8ME70_DENBC</name>